<dbReference type="PANTHER" id="PTHR11487">
    <property type="entry name" value="THIOESTERASE"/>
    <property type="match status" value="1"/>
</dbReference>
<dbReference type="Gene3D" id="3.40.50.1820">
    <property type="entry name" value="alpha/beta hydrolase"/>
    <property type="match status" value="1"/>
</dbReference>
<evidence type="ECO:0000256" key="1">
    <source>
        <dbReference type="ARBA" id="ARBA00007169"/>
    </source>
</evidence>
<reference evidence="3 4" key="1">
    <citation type="submission" date="2023-07" db="EMBL/GenBank/DDBJ databases">
        <title>Functional and genomic diversity of the sorghum phyllosphere microbiome.</title>
        <authorList>
            <person name="Shade A."/>
        </authorList>
    </citation>
    <scope>NUCLEOTIDE SEQUENCE [LARGE SCALE GENOMIC DNA]</scope>
    <source>
        <strain evidence="3 4">SORGH_AS_1207</strain>
    </source>
</reference>
<dbReference type="EMBL" id="JAUTBF010000001">
    <property type="protein sequence ID" value="MDQ1122339.1"/>
    <property type="molecule type" value="Genomic_DNA"/>
</dbReference>
<evidence type="ECO:0000313" key="3">
    <source>
        <dbReference type="EMBL" id="MDQ1122339.1"/>
    </source>
</evidence>
<dbReference type="RefSeq" id="WP_307480684.1">
    <property type="nucleotide sequence ID" value="NZ_JAUTBF010000001.1"/>
</dbReference>
<gene>
    <name evidence="3" type="ORF">QE412_000912</name>
</gene>
<keyword evidence="4" id="KW-1185">Reference proteome</keyword>
<accession>A0ABU0TRQ9</accession>
<dbReference type="SUPFAM" id="SSF53474">
    <property type="entry name" value="alpha/beta-Hydrolases"/>
    <property type="match status" value="1"/>
</dbReference>
<name>A0ABU0TRQ9_MICTR</name>
<protein>
    <submittedName>
        <fullName evidence="3">Pyochelin biosynthetic protein PchC</fullName>
    </submittedName>
</protein>
<dbReference type="InterPro" id="IPR029058">
    <property type="entry name" value="AB_hydrolase_fold"/>
</dbReference>
<feature type="domain" description="Thioesterase" evidence="2">
    <location>
        <begin position="22"/>
        <end position="250"/>
    </location>
</feature>
<evidence type="ECO:0000259" key="2">
    <source>
        <dbReference type="Pfam" id="PF00975"/>
    </source>
</evidence>
<evidence type="ECO:0000313" key="4">
    <source>
        <dbReference type="Proteomes" id="UP001226691"/>
    </source>
</evidence>
<comment type="caution">
    <text evidence="3">The sequence shown here is derived from an EMBL/GenBank/DDBJ whole genome shotgun (WGS) entry which is preliminary data.</text>
</comment>
<organism evidence="3 4">
    <name type="scientific">Microbacterium trichothecenolyticum</name>
    <name type="common">Aureobacterium trichothecenolyticum</name>
    <dbReference type="NCBI Taxonomy" id="69370"/>
    <lineage>
        <taxon>Bacteria</taxon>
        <taxon>Bacillati</taxon>
        <taxon>Actinomycetota</taxon>
        <taxon>Actinomycetes</taxon>
        <taxon>Micrococcales</taxon>
        <taxon>Microbacteriaceae</taxon>
        <taxon>Microbacterium</taxon>
    </lineage>
</organism>
<proteinExistence type="inferred from homology"/>
<dbReference type="InterPro" id="IPR001031">
    <property type="entry name" value="Thioesterase"/>
</dbReference>
<sequence length="255" mass="26339">MTRTIDLGAIARVSGSADAAWRLVCLPHAGGSAGAYARLGAGLADPPHIVALQYPGHETRVAEEPLTSYPEFVAAFTGVLGQVTADDTPTVLLGHSFGASLAAALSALIPVDLLVLSGRPAPGRRRGGRLPADDDREAWRAWLRRLGGTPEVLLADEPFLTVAIRALRGDLTAAAEFDRPGPAADAERGPLRAGGLLTVAGRDDPVAGPAAVAEWMPLLAAGAIDHGTLVLDGGHFALFDHPELLLSRVRTAVGA</sequence>
<dbReference type="PANTHER" id="PTHR11487:SF0">
    <property type="entry name" value="S-ACYL FATTY ACID SYNTHASE THIOESTERASE, MEDIUM CHAIN"/>
    <property type="match status" value="1"/>
</dbReference>
<comment type="similarity">
    <text evidence="1">Belongs to the thioesterase family.</text>
</comment>
<dbReference type="Pfam" id="PF00975">
    <property type="entry name" value="Thioesterase"/>
    <property type="match status" value="1"/>
</dbReference>
<dbReference type="InterPro" id="IPR012223">
    <property type="entry name" value="TEII"/>
</dbReference>
<dbReference type="Proteomes" id="UP001226691">
    <property type="component" value="Unassembled WGS sequence"/>
</dbReference>